<evidence type="ECO:0000256" key="1">
    <source>
        <dbReference type="ARBA" id="ARBA00004651"/>
    </source>
</evidence>
<evidence type="ECO:0008006" key="10">
    <source>
        <dbReference type="Google" id="ProtNLM"/>
    </source>
</evidence>
<gene>
    <name evidence="8" type="ORF">CS060_13795</name>
</gene>
<accession>A0A2G5RM04</accession>
<keyword evidence="5 7" id="KW-1133">Transmembrane helix</keyword>
<name>A0A2G5RM04_9BACL</name>
<dbReference type="InterPro" id="IPR050171">
    <property type="entry name" value="MFS_Transporters"/>
</dbReference>
<feature type="transmembrane region" description="Helical" evidence="7">
    <location>
        <begin position="105"/>
        <end position="127"/>
    </location>
</feature>
<dbReference type="Proteomes" id="UP000230559">
    <property type="component" value="Unassembled WGS sequence"/>
</dbReference>
<dbReference type="AlphaFoldDB" id="A0A2G5RM04"/>
<evidence type="ECO:0000256" key="3">
    <source>
        <dbReference type="ARBA" id="ARBA00022475"/>
    </source>
</evidence>
<keyword evidence="4 7" id="KW-0812">Transmembrane</keyword>
<comment type="caution">
    <text evidence="8">The sequence shown here is derived from an EMBL/GenBank/DDBJ whole genome shotgun (WGS) entry which is preliminary data.</text>
</comment>
<evidence type="ECO:0000256" key="7">
    <source>
        <dbReference type="SAM" id="Phobius"/>
    </source>
</evidence>
<dbReference type="SUPFAM" id="SSF103473">
    <property type="entry name" value="MFS general substrate transporter"/>
    <property type="match status" value="1"/>
</dbReference>
<feature type="transmembrane region" description="Helical" evidence="7">
    <location>
        <begin position="173"/>
        <end position="192"/>
    </location>
</feature>
<evidence type="ECO:0000256" key="6">
    <source>
        <dbReference type="ARBA" id="ARBA00023136"/>
    </source>
</evidence>
<dbReference type="RefSeq" id="WP_099669059.1">
    <property type="nucleotide sequence ID" value="NZ_PEDM01000062.1"/>
</dbReference>
<sequence length="412" mass="46646">MINIFTQFSHLNKMVKIRLFHSFMLRIISNSIFPFLGLYLLTKFSPFHLAIITFLGASSVILGHQTVSRFKNMPEKTTLMWTFKGLITVLLLLGIVTFFDNKTNISFISILFIAILMIYYFLAGVLSPLIDSLLYPFLIGKDKKKVSAISYWLNNLSAVVGILVGTFSSINNLSILFIFMAIICCISAILFNKTLTEEGSLRTTSPKGGKIDKQTNKTDRNVLLIICFSIGTCLIFMIESRLNDLLSVYLTHKQIIEPEARKIIGNILLVNYGTVILFSPFIEKLIKSISAKKRLIAGMIIMSFSVVMIFSGELKIIEVYMYVFLYTIGEVFYFPSRQVEIASLIPKENVTAAYALDRTVITGAKLLSTLLILIVAIPYLFCLVILICIFSSIVLLLSQVYSKKRNIRYYYN</sequence>
<evidence type="ECO:0000313" key="9">
    <source>
        <dbReference type="Proteomes" id="UP000230559"/>
    </source>
</evidence>
<evidence type="ECO:0000256" key="2">
    <source>
        <dbReference type="ARBA" id="ARBA00022448"/>
    </source>
</evidence>
<dbReference type="InterPro" id="IPR036259">
    <property type="entry name" value="MFS_trans_sf"/>
</dbReference>
<feature type="transmembrane region" description="Helical" evidence="7">
    <location>
        <begin position="148"/>
        <end position="167"/>
    </location>
</feature>
<proteinExistence type="predicted"/>
<keyword evidence="3" id="KW-1003">Cell membrane</keyword>
<dbReference type="PANTHER" id="PTHR23517">
    <property type="entry name" value="RESISTANCE PROTEIN MDTM, PUTATIVE-RELATED-RELATED"/>
    <property type="match status" value="1"/>
</dbReference>
<keyword evidence="2" id="KW-0813">Transport</keyword>
<evidence type="ECO:0000256" key="4">
    <source>
        <dbReference type="ARBA" id="ARBA00022692"/>
    </source>
</evidence>
<protein>
    <recommendedName>
        <fullName evidence="10">MFS transporter</fullName>
    </recommendedName>
</protein>
<dbReference type="Gene3D" id="1.20.1250.20">
    <property type="entry name" value="MFS general substrate transporter like domains"/>
    <property type="match status" value="2"/>
</dbReference>
<evidence type="ECO:0000256" key="5">
    <source>
        <dbReference type="ARBA" id="ARBA00022989"/>
    </source>
</evidence>
<feature type="transmembrane region" description="Helical" evidence="7">
    <location>
        <begin position="23"/>
        <end position="41"/>
    </location>
</feature>
<feature type="transmembrane region" description="Helical" evidence="7">
    <location>
        <begin position="79"/>
        <end position="99"/>
    </location>
</feature>
<dbReference type="GO" id="GO:0005886">
    <property type="term" value="C:plasma membrane"/>
    <property type="evidence" value="ECO:0007669"/>
    <property type="project" value="UniProtKB-SubCell"/>
</dbReference>
<organism evidence="8 9">
    <name type="scientific">Anoxybacillus flavithermus</name>
    <dbReference type="NCBI Taxonomy" id="33934"/>
    <lineage>
        <taxon>Bacteria</taxon>
        <taxon>Bacillati</taxon>
        <taxon>Bacillota</taxon>
        <taxon>Bacilli</taxon>
        <taxon>Bacillales</taxon>
        <taxon>Anoxybacillaceae</taxon>
        <taxon>Anoxybacillus</taxon>
    </lineage>
</organism>
<feature type="transmembrane region" description="Helical" evidence="7">
    <location>
        <begin position="222"/>
        <end position="243"/>
    </location>
</feature>
<reference evidence="8 9" key="1">
    <citation type="submission" date="2017-10" db="EMBL/GenBank/DDBJ databases">
        <title>Draft genome sequence of Anoxybacillus flavithermus KU2-6-11 from caldera Uzon (Russia:Kamchtka).</title>
        <authorList>
            <person name="Korzhuk A.V."/>
            <person name="Rozanov A.S."/>
            <person name="Bryanskaya A.V."/>
            <person name="Peltek S.E."/>
        </authorList>
    </citation>
    <scope>NUCLEOTIDE SEQUENCE [LARGE SCALE GENOMIC DNA]</scope>
    <source>
        <strain evidence="8 9">KU2-6_11</strain>
    </source>
</reference>
<feature type="transmembrane region" description="Helical" evidence="7">
    <location>
        <begin position="294"/>
        <end position="312"/>
    </location>
</feature>
<feature type="transmembrane region" description="Helical" evidence="7">
    <location>
        <begin position="47"/>
        <end position="67"/>
    </location>
</feature>
<keyword evidence="6 7" id="KW-0472">Membrane</keyword>
<dbReference type="EMBL" id="PEDM01000062">
    <property type="protein sequence ID" value="PIC03702.1"/>
    <property type="molecule type" value="Genomic_DNA"/>
</dbReference>
<dbReference type="PANTHER" id="PTHR23517:SF3">
    <property type="entry name" value="INTEGRAL MEMBRANE TRANSPORT PROTEIN"/>
    <property type="match status" value="1"/>
</dbReference>
<feature type="transmembrane region" description="Helical" evidence="7">
    <location>
        <begin position="263"/>
        <end position="282"/>
    </location>
</feature>
<comment type="subcellular location">
    <subcellularLocation>
        <location evidence="1">Cell membrane</location>
        <topology evidence="1">Multi-pass membrane protein</topology>
    </subcellularLocation>
</comment>
<feature type="transmembrane region" description="Helical" evidence="7">
    <location>
        <begin position="370"/>
        <end position="398"/>
    </location>
</feature>
<evidence type="ECO:0000313" key="8">
    <source>
        <dbReference type="EMBL" id="PIC03702.1"/>
    </source>
</evidence>